<dbReference type="PIRSF" id="PIRSF021439">
    <property type="entry name" value="DUF972"/>
    <property type="match status" value="1"/>
</dbReference>
<gene>
    <name evidence="7" type="ORF">LREN565_0883</name>
</gene>
<dbReference type="InterPro" id="IPR010377">
    <property type="entry name" value="YabA"/>
</dbReference>
<keyword evidence="2" id="KW-0235">DNA replication</keyword>
<evidence type="ECO:0000256" key="5">
    <source>
        <dbReference type="ARBA" id="ARBA00022880"/>
    </source>
</evidence>
<dbReference type="GO" id="GO:0008156">
    <property type="term" value="P:negative regulation of DNA replication"/>
    <property type="evidence" value="ECO:0007669"/>
    <property type="project" value="UniProtKB-KW"/>
</dbReference>
<dbReference type="GO" id="GO:0006260">
    <property type="term" value="P:DNA replication"/>
    <property type="evidence" value="ECO:0007669"/>
    <property type="project" value="UniProtKB-KW"/>
</dbReference>
<dbReference type="Pfam" id="PF06156">
    <property type="entry name" value="YabA"/>
    <property type="match status" value="1"/>
</dbReference>
<protein>
    <submittedName>
        <fullName evidence="7">DNA replication intiation control protein YabA</fullName>
    </submittedName>
</protein>
<evidence type="ECO:0000256" key="1">
    <source>
        <dbReference type="ARBA" id="ARBA00022490"/>
    </source>
</evidence>
<name>A0A1K2I6B7_9LACO</name>
<evidence type="ECO:0000313" key="7">
    <source>
        <dbReference type="EMBL" id="SFZ87770.1"/>
    </source>
</evidence>
<dbReference type="EMBL" id="LT634362">
    <property type="protein sequence ID" value="SFZ87770.1"/>
    <property type="molecule type" value="Genomic_DNA"/>
</dbReference>
<sequence>MEKQKLYDSFVQLEADAKRMLARIDEMQTDLMQVLERDAELEIENQHLWERLQEIQAAADKKSERPKTAAAPRLSKSRANLKKLYKAGFHVCNQMYGSRLDDDEPCAFCLDVIYGERR</sequence>
<dbReference type="GO" id="GO:0046872">
    <property type="term" value="F:metal ion binding"/>
    <property type="evidence" value="ECO:0007669"/>
    <property type="project" value="UniProtKB-KW"/>
</dbReference>
<feature type="coiled-coil region" evidence="6">
    <location>
        <begin position="10"/>
        <end position="44"/>
    </location>
</feature>
<evidence type="ECO:0000256" key="4">
    <source>
        <dbReference type="ARBA" id="ARBA00022833"/>
    </source>
</evidence>
<evidence type="ECO:0000256" key="3">
    <source>
        <dbReference type="ARBA" id="ARBA00022723"/>
    </source>
</evidence>
<reference evidence="7" key="1">
    <citation type="submission" date="2016-11" db="EMBL/GenBank/DDBJ databases">
        <authorList>
            <person name="Jaros S."/>
            <person name="Januszkiewicz K."/>
            <person name="Wedrychowicz H."/>
        </authorList>
    </citation>
    <scope>NUCLEOTIDE SEQUENCE</scope>
    <source>
        <strain evidence="7">ACA-DC 565</strain>
    </source>
</reference>
<proteinExistence type="predicted"/>
<evidence type="ECO:0000256" key="6">
    <source>
        <dbReference type="SAM" id="Coils"/>
    </source>
</evidence>
<keyword evidence="5" id="KW-0236">DNA replication inhibitor</keyword>
<keyword evidence="1" id="KW-0963">Cytoplasm</keyword>
<accession>A0A1K2I6B7</accession>
<dbReference type="AlphaFoldDB" id="A0A1K2I6B7"/>
<evidence type="ECO:0000256" key="2">
    <source>
        <dbReference type="ARBA" id="ARBA00022705"/>
    </source>
</evidence>
<organism evidence="7">
    <name type="scientific">Loigolactobacillus rennini</name>
    <dbReference type="NCBI Taxonomy" id="238013"/>
    <lineage>
        <taxon>Bacteria</taxon>
        <taxon>Bacillati</taxon>
        <taxon>Bacillota</taxon>
        <taxon>Bacilli</taxon>
        <taxon>Lactobacillales</taxon>
        <taxon>Lactobacillaceae</taxon>
        <taxon>Loigolactobacillus</taxon>
    </lineage>
</organism>
<keyword evidence="6" id="KW-0175">Coiled coil</keyword>
<keyword evidence="3" id="KW-0479">Metal-binding</keyword>
<keyword evidence="4" id="KW-0862">Zinc</keyword>